<accession>G7DYQ7</accession>
<reference evidence="1 2" key="1">
    <citation type="journal article" date="2011" name="J. Gen. Appl. Microbiol.">
        <title>Draft genome sequencing of the enigmatic basidiomycete Mixia osmundae.</title>
        <authorList>
            <person name="Nishida H."/>
            <person name="Nagatsuka Y."/>
            <person name="Sugiyama J."/>
        </authorList>
    </citation>
    <scope>NUCLEOTIDE SEQUENCE [LARGE SCALE GENOMIC DNA]</scope>
    <source>
        <strain evidence="2">CBS 9802 / IAM 14324 / JCM 22182 / KY 12970</strain>
    </source>
</reference>
<proteinExistence type="predicted"/>
<name>G7DYQ7_MIXOS</name>
<dbReference type="EMBL" id="BABT02000062">
    <property type="protein sequence ID" value="GAA95717.1"/>
    <property type="molecule type" value="Genomic_DNA"/>
</dbReference>
<keyword evidence="2" id="KW-1185">Reference proteome</keyword>
<comment type="caution">
    <text evidence="1">The sequence shown here is derived from an EMBL/GenBank/DDBJ whole genome shotgun (WGS) entry which is preliminary data.</text>
</comment>
<dbReference type="RefSeq" id="XP_014570200.1">
    <property type="nucleotide sequence ID" value="XM_014714714.1"/>
</dbReference>
<sequence>MLTGGRLLLFGPVATCDYGLKKSAWAAEILLHLTQMLARSKERRVLPKDASSLYFRRGMTDGLDKFARFEAGRRCAVAQERAVPNACRLDLTCQTEA</sequence>
<protein>
    <submittedName>
        <fullName evidence="1">Uncharacterized protein</fullName>
    </submittedName>
</protein>
<dbReference type="InParanoid" id="G7DYQ7"/>
<dbReference type="AlphaFoldDB" id="G7DYQ7"/>
<gene>
    <name evidence="1" type="primary">Mo02374</name>
    <name evidence="1" type="ORF">E5Q_02374</name>
</gene>
<evidence type="ECO:0000313" key="1">
    <source>
        <dbReference type="EMBL" id="GAA95717.1"/>
    </source>
</evidence>
<evidence type="ECO:0000313" key="2">
    <source>
        <dbReference type="Proteomes" id="UP000009131"/>
    </source>
</evidence>
<dbReference type="HOGENOM" id="CLU_2347176_0_0_1"/>
<organism evidence="1 2">
    <name type="scientific">Mixia osmundae (strain CBS 9802 / IAM 14324 / JCM 22182 / KY 12970)</name>
    <dbReference type="NCBI Taxonomy" id="764103"/>
    <lineage>
        <taxon>Eukaryota</taxon>
        <taxon>Fungi</taxon>
        <taxon>Dikarya</taxon>
        <taxon>Basidiomycota</taxon>
        <taxon>Pucciniomycotina</taxon>
        <taxon>Mixiomycetes</taxon>
        <taxon>Mixiales</taxon>
        <taxon>Mixiaceae</taxon>
        <taxon>Mixia</taxon>
    </lineage>
</organism>
<dbReference type="Proteomes" id="UP000009131">
    <property type="component" value="Unassembled WGS sequence"/>
</dbReference>
<reference evidence="1 2" key="2">
    <citation type="journal article" date="2012" name="Open Biol.">
        <title>Characteristics of nucleosomes and linker DNA regions on the genome of the basidiomycete Mixia osmundae revealed by mono- and dinucleosome mapping.</title>
        <authorList>
            <person name="Nishida H."/>
            <person name="Kondo S."/>
            <person name="Matsumoto T."/>
            <person name="Suzuki Y."/>
            <person name="Yoshikawa H."/>
            <person name="Taylor T.D."/>
            <person name="Sugiyama J."/>
        </authorList>
    </citation>
    <scope>NUCLEOTIDE SEQUENCE [LARGE SCALE GENOMIC DNA]</scope>
    <source>
        <strain evidence="2">CBS 9802 / IAM 14324 / JCM 22182 / KY 12970</strain>
    </source>
</reference>